<dbReference type="CDD" id="cd01832">
    <property type="entry name" value="SGNH_hydrolase_like_1"/>
    <property type="match status" value="1"/>
</dbReference>
<dbReference type="InterPro" id="IPR013830">
    <property type="entry name" value="SGNH_hydro"/>
</dbReference>
<dbReference type="SUPFAM" id="SSF52266">
    <property type="entry name" value="SGNH hydrolase"/>
    <property type="match status" value="1"/>
</dbReference>
<gene>
    <name evidence="2" type="ORF">E1269_07835</name>
</gene>
<dbReference type="Pfam" id="PF13472">
    <property type="entry name" value="Lipase_GDSL_2"/>
    <property type="match status" value="1"/>
</dbReference>
<dbReference type="GO" id="GO:0016787">
    <property type="term" value="F:hydrolase activity"/>
    <property type="evidence" value="ECO:0007669"/>
    <property type="project" value="UniProtKB-KW"/>
</dbReference>
<dbReference type="Proteomes" id="UP000294739">
    <property type="component" value="Unassembled WGS sequence"/>
</dbReference>
<dbReference type="EMBL" id="SMKZ01000008">
    <property type="protein sequence ID" value="TDE12194.1"/>
    <property type="molecule type" value="Genomic_DNA"/>
</dbReference>
<sequence>MRLVSIGDSFTEGVGDELPNGSPRGWADLLASGLARDRRAPVEYANLAIRGRLAGQIVAEQLEPALALEPTALTFNGGGNDLMRPRVDIGRICALTEHVILRCLETDVQPIILSGGDPSRGLPMGRRMRQLGDQLTSAVEALTMKYHVPFANNWADNELTRADYWAEDRLHLNTAGHHRVAARVLETLNASYPHEWMAPVPPGRTAPTAAENLLYYRRYVAPWVRRRLTGRSSGDHRAGKYQDWIVIDPGLPSG</sequence>
<dbReference type="InterPro" id="IPR053140">
    <property type="entry name" value="GDSL_Rv0518-like"/>
</dbReference>
<dbReference type="InterPro" id="IPR036514">
    <property type="entry name" value="SGNH_hydro_sf"/>
</dbReference>
<keyword evidence="2" id="KW-0378">Hydrolase</keyword>
<evidence type="ECO:0000313" key="2">
    <source>
        <dbReference type="EMBL" id="TDE12194.1"/>
    </source>
</evidence>
<dbReference type="PANTHER" id="PTHR43784:SF2">
    <property type="entry name" value="GDSL-LIKE LIPASE_ACYLHYDROLASE, PUTATIVE (AFU_ORTHOLOGUE AFUA_2G00820)-RELATED"/>
    <property type="match status" value="1"/>
</dbReference>
<dbReference type="RefSeq" id="WP_131893109.1">
    <property type="nucleotide sequence ID" value="NZ_SMKZ01000008.1"/>
</dbReference>
<dbReference type="PANTHER" id="PTHR43784">
    <property type="entry name" value="GDSL-LIKE LIPASE/ACYLHYDROLASE, PUTATIVE (AFU_ORTHOLOGUE AFUA_2G00820)-RELATED"/>
    <property type="match status" value="1"/>
</dbReference>
<accession>A0A4R5DJP5</accession>
<comment type="caution">
    <text evidence="2">The sequence shown here is derived from an EMBL/GenBank/DDBJ whole genome shotgun (WGS) entry which is preliminary data.</text>
</comment>
<dbReference type="Gene3D" id="3.40.50.1110">
    <property type="entry name" value="SGNH hydrolase"/>
    <property type="match status" value="1"/>
</dbReference>
<feature type="domain" description="SGNH hydrolase-type esterase" evidence="1">
    <location>
        <begin position="6"/>
        <end position="178"/>
    </location>
</feature>
<reference evidence="2 3" key="1">
    <citation type="submission" date="2019-03" db="EMBL/GenBank/DDBJ databases">
        <title>Draft genome sequences of novel Actinobacteria.</title>
        <authorList>
            <person name="Sahin N."/>
            <person name="Ay H."/>
            <person name="Saygin H."/>
        </authorList>
    </citation>
    <scope>NUCLEOTIDE SEQUENCE [LARGE SCALE GENOMIC DNA]</scope>
    <source>
        <strain evidence="2 3">5K138</strain>
    </source>
</reference>
<protein>
    <submittedName>
        <fullName evidence="2">SGNH/GDSL hydrolase family protein</fullName>
    </submittedName>
</protein>
<keyword evidence="3" id="KW-1185">Reference proteome</keyword>
<evidence type="ECO:0000259" key="1">
    <source>
        <dbReference type="Pfam" id="PF13472"/>
    </source>
</evidence>
<dbReference type="AlphaFoldDB" id="A0A4R5DJP5"/>
<organism evidence="2 3">
    <name type="scientific">Jiangella asiatica</name>
    <dbReference type="NCBI Taxonomy" id="2530372"/>
    <lineage>
        <taxon>Bacteria</taxon>
        <taxon>Bacillati</taxon>
        <taxon>Actinomycetota</taxon>
        <taxon>Actinomycetes</taxon>
        <taxon>Jiangellales</taxon>
        <taxon>Jiangellaceae</taxon>
        <taxon>Jiangella</taxon>
    </lineage>
</organism>
<evidence type="ECO:0000313" key="3">
    <source>
        <dbReference type="Proteomes" id="UP000294739"/>
    </source>
</evidence>
<dbReference type="InParanoid" id="A0A4R5DJP5"/>
<dbReference type="OrthoDB" id="3465773at2"/>
<name>A0A4R5DJP5_9ACTN</name>
<proteinExistence type="predicted"/>